<reference evidence="3 4" key="1">
    <citation type="submission" date="2017-03" db="EMBL/GenBank/DDBJ databases">
        <title>Genome of the blue death feigning beetle - Asbolus verrucosus.</title>
        <authorList>
            <person name="Rider S.D."/>
        </authorList>
    </citation>
    <scope>NUCLEOTIDE SEQUENCE [LARGE SCALE GENOMIC DNA]</scope>
    <source>
        <strain evidence="3">Butters</strain>
        <tissue evidence="3">Head and leg muscle</tissue>
    </source>
</reference>
<dbReference type="OrthoDB" id="269227at2759"/>
<feature type="domain" description="Glucose-methanol-choline oxidoreductase C-terminal" evidence="2">
    <location>
        <begin position="4"/>
        <end position="81"/>
    </location>
</feature>
<dbReference type="SUPFAM" id="SSF51905">
    <property type="entry name" value="FAD/NAD(P)-binding domain"/>
    <property type="match status" value="1"/>
</dbReference>
<dbReference type="Gene3D" id="3.50.50.60">
    <property type="entry name" value="FAD/NAD(P)-binding domain"/>
    <property type="match status" value="1"/>
</dbReference>
<dbReference type="PANTHER" id="PTHR11552:SF208">
    <property type="entry name" value="RE36204P-RELATED"/>
    <property type="match status" value="1"/>
</dbReference>
<dbReference type="InterPro" id="IPR007867">
    <property type="entry name" value="GMC_OxRtase_C"/>
</dbReference>
<keyword evidence="4" id="KW-1185">Reference proteome</keyword>
<protein>
    <submittedName>
        <fullName evidence="3">GMC oxred C domain containing protein</fullName>
    </submittedName>
</protein>
<dbReference type="PANTHER" id="PTHR11552">
    <property type="entry name" value="GLUCOSE-METHANOL-CHOLINE GMC OXIDOREDUCTASE"/>
    <property type="match status" value="1"/>
</dbReference>
<dbReference type="GO" id="GO:0016614">
    <property type="term" value="F:oxidoreductase activity, acting on CH-OH group of donors"/>
    <property type="evidence" value="ECO:0007669"/>
    <property type="project" value="InterPro"/>
</dbReference>
<name>A0A482VJ69_ASBVE</name>
<comment type="similarity">
    <text evidence="1">Belongs to the GMC oxidoreductase family.</text>
</comment>
<dbReference type="Gene3D" id="3.30.560.10">
    <property type="entry name" value="Glucose Oxidase, domain 3"/>
    <property type="match status" value="1"/>
</dbReference>
<evidence type="ECO:0000259" key="2">
    <source>
        <dbReference type="Pfam" id="PF05199"/>
    </source>
</evidence>
<dbReference type="InterPro" id="IPR012132">
    <property type="entry name" value="GMC_OxRdtase"/>
</dbReference>
<evidence type="ECO:0000313" key="3">
    <source>
        <dbReference type="EMBL" id="RZC32825.1"/>
    </source>
</evidence>
<dbReference type="SUPFAM" id="SSF54373">
    <property type="entry name" value="FAD-linked reductases, C-terminal domain"/>
    <property type="match status" value="1"/>
</dbReference>
<dbReference type="Pfam" id="PF05199">
    <property type="entry name" value="GMC_oxred_C"/>
    <property type="match status" value="1"/>
</dbReference>
<accession>A0A482VJ69</accession>
<proteinExistence type="inferred from homology"/>
<dbReference type="EMBL" id="QDEB01094210">
    <property type="protein sequence ID" value="RZC32825.1"/>
    <property type="molecule type" value="Genomic_DNA"/>
</dbReference>
<gene>
    <name evidence="3" type="ORF">BDFB_014742</name>
</gene>
<comment type="caution">
    <text evidence="3">The sequence shown here is derived from an EMBL/GenBank/DDBJ whole genome shotgun (WGS) entry which is preliminary data.</text>
</comment>
<evidence type="ECO:0000256" key="1">
    <source>
        <dbReference type="ARBA" id="ARBA00010790"/>
    </source>
</evidence>
<dbReference type="Proteomes" id="UP000292052">
    <property type="component" value="Unassembled WGS sequence"/>
</dbReference>
<dbReference type="AlphaFoldDB" id="A0A482VJ69"/>
<dbReference type="GO" id="GO:0050660">
    <property type="term" value="F:flavin adenine dinucleotide binding"/>
    <property type="evidence" value="ECO:0007669"/>
    <property type="project" value="InterPro"/>
</dbReference>
<sequence length="99" mass="10720">MPGCELYEFDSDDYWRCCLRTLGVTLHHQVGTAKMGPPHDPGAVVNHELKVYGIGRLRVADCSVIPFALGAHTNAPATMVGEKAADIIKANWGELKSSL</sequence>
<organism evidence="3 4">
    <name type="scientific">Asbolus verrucosus</name>
    <name type="common">Desert ironclad beetle</name>
    <dbReference type="NCBI Taxonomy" id="1661398"/>
    <lineage>
        <taxon>Eukaryota</taxon>
        <taxon>Metazoa</taxon>
        <taxon>Ecdysozoa</taxon>
        <taxon>Arthropoda</taxon>
        <taxon>Hexapoda</taxon>
        <taxon>Insecta</taxon>
        <taxon>Pterygota</taxon>
        <taxon>Neoptera</taxon>
        <taxon>Endopterygota</taxon>
        <taxon>Coleoptera</taxon>
        <taxon>Polyphaga</taxon>
        <taxon>Cucujiformia</taxon>
        <taxon>Tenebrionidae</taxon>
        <taxon>Pimeliinae</taxon>
        <taxon>Asbolus</taxon>
    </lineage>
</organism>
<dbReference type="STRING" id="1661398.A0A482VJ69"/>
<dbReference type="InterPro" id="IPR036188">
    <property type="entry name" value="FAD/NAD-bd_sf"/>
</dbReference>
<evidence type="ECO:0000313" key="4">
    <source>
        <dbReference type="Proteomes" id="UP000292052"/>
    </source>
</evidence>